<organism evidence="1 2">
    <name type="scientific">Paracoccidioides lutzii (strain ATCC MYA-826 / Pb01)</name>
    <name type="common">Paracoccidioides brasiliensis</name>
    <dbReference type="NCBI Taxonomy" id="502779"/>
    <lineage>
        <taxon>Eukaryota</taxon>
        <taxon>Fungi</taxon>
        <taxon>Dikarya</taxon>
        <taxon>Ascomycota</taxon>
        <taxon>Pezizomycotina</taxon>
        <taxon>Eurotiomycetes</taxon>
        <taxon>Eurotiomycetidae</taxon>
        <taxon>Onygenales</taxon>
        <taxon>Ajellomycetaceae</taxon>
        <taxon>Paracoccidioides</taxon>
    </lineage>
</organism>
<name>C1H2Z4_PARBA</name>
<dbReference type="KEGG" id="pbl:PAAG_05137"/>
<evidence type="ECO:0000313" key="2">
    <source>
        <dbReference type="Proteomes" id="UP000002059"/>
    </source>
</evidence>
<gene>
    <name evidence="1" type="ORF">PAAG_05137</name>
</gene>
<reference evidence="1 2" key="1">
    <citation type="journal article" date="2011" name="PLoS Genet.">
        <title>Comparative genomic analysis of human fungal pathogens causing paracoccidioidomycosis.</title>
        <authorList>
            <person name="Desjardins C.A."/>
            <person name="Champion M.D."/>
            <person name="Holder J.W."/>
            <person name="Muszewska A."/>
            <person name="Goldberg J."/>
            <person name="Bailao A.M."/>
            <person name="Brigido M.M."/>
            <person name="Ferreira M.E."/>
            <person name="Garcia A.M."/>
            <person name="Grynberg M."/>
            <person name="Gujja S."/>
            <person name="Heiman D.I."/>
            <person name="Henn M.R."/>
            <person name="Kodira C.D."/>
            <person name="Leon-Narvaez H."/>
            <person name="Longo L.V."/>
            <person name="Ma L.J."/>
            <person name="Malavazi I."/>
            <person name="Matsuo A.L."/>
            <person name="Morais F.V."/>
            <person name="Pereira M."/>
            <person name="Rodriguez-Brito S."/>
            <person name="Sakthikumar S."/>
            <person name="Salem-Izacc S.M."/>
            <person name="Sykes S.M."/>
            <person name="Teixeira M.M."/>
            <person name="Vallejo M.C."/>
            <person name="Walter M.E."/>
            <person name="Yandava C."/>
            <person name="Young S."/>
            <person name="Zeng Q."/>
            <person name="Zucker J."/>
            <person name="Felipe M.S."/>
            <person name="Goldman G.H."/>
            <person name="Haas B.J."/>
            <person name="McEwen J.G."/>
            <person name="Nino-Vega G."/>
            <person name="Puccia R."/>
            <person name="San-Blas G."/>
            <person name="Soares C.M."/>
            <person name="Birren B.W."/>
            <person name="Cuomo C.A."/>
        </authorList>
    </citation>
    <scope>NUCLEOTIDE SEQUENCE [LARGE SCALE GENOMIC DNA]</scope>
    <source>
        <strain evidence="2">ATCC MYA-826 / Pb01</strain>
    </source>
</reference>
<dbReference type="HOGENOM" id="CLU_2455341_0_0_1"/>
<dbReference type="VEuPathDB" id="FungiDB:PAAG_05137"/>
<accession>C1H2Z4</accession>
<protein>
    <submittedName>
        <fullName evidence="1">Uncharacterized protein</fullName>
    </submittedName>
</protein>
<evidence type="ECO:0000313" key="1">
    <source>
        <dbReference type="EMBL" id="EEH34088.2"/>
    </source>
</evidence>
<dbReference type="EMBL" id="KN294004">
    <property type="protein sequence ID" value="EEH34088.2"/>
    <property type="molecule type" value="Genomic_DNA"/>
</dbReference>
<dbReference type="AlphaFoldDB" id="C1H2Z4"/>
<keyword evidence="2" id="KW-1185">Reference proteome</keyword>
<sequence length="89" mass="10040">MPWRRNTTNPNAGVSTAQVYRPRAEQPSIFCLVTKISRFPPFDDSFRGDEPRANEPMHLAEVKRGCVPLPSLPSRCRSRATERLAVKSS</sequence>
<dbReference type="RefSeq" id="XP_015699708.1">
    <property type="nucleotide sequence ID" value="XM_015845482.1"/>
</dbReference>
<dbReference type="GeneID" id="9096124"/>
<proteinExistence type="predicted"/>
<dbReference type="Proteomes" id="UP000002059">
    <property type="component" value="Partially assembled WGS sequence"/>
</dbReference>